<evidence type="ECO:0000259" key="1">
    <source>
        <dbReference type="Pfam" id="PF07762"/>
    </source>
</evidence>
<dbReference type="PANTHER" id="PTHR33074">
    <property type="entry name" value="EXPRESSED PROTEIN-RELATED"/>
    <property type="match status" value="1"/>
</dbReference>
<protein>
    <recommendedName>
        <fullName evidence="1">DUF1618 domain-containing protein</fullName>
    </recommendedName>
</protein>
<organism evidence="2 3">
    <name type="scientific">Oryza meyeriana var. granulata</name>
    <dbReference type="NCBI Taxonomy" id="110450"/>
    <lineage>
        <taxon>Eukaryota</taxon>
        <taxon>Viridiplantae</taxon>
        <taxon>Streptophyta</taxon>
        <taxon>Embryophyta</taxon>
        <taxon>Tracheophyta</taxon>
        <taxon>Spermatophyta</taxon>
        <taxon>Magnoliopsida</taxon>
        <taxon>Liliopsida</taxon>
        <taxon>Poales</taxon>
        <taxon>Poaceae</taxon>
        <taxon>BOP clade</taxon>
        <taxon>Oryzoideae</taxon>
        <taxon>Oryzeae</taxon>
        <taxon>Oryzinae</taxon>
        <taxon>Oryza</taxon>
        <taxon>Oryza meyeriana</taxon>
    </lineage>
</organism>
<accession>A0A6G1CPQ7</accession>
<gene>
    <name evidence="2" type="ORF">E2562_014399</name>
</gene>
<keyword evidence="3" id="KW-1185">Reference proteome</keyword>
<dbReference type="OrthoDB" id="665770at2759"/>
<reference evidence="2 3" key="1">
    <citation type="submission" date="2019-11" db="EMBL/GenBank/DDBJ databases">
        <title>Whole genome sequence of Oryza granulata.</title>
        <authorList>
            <person name="Li W."/>
        </authorList>
    </citation>
    <scope>NUCLEOTIDE SEQUENCE [LARGE SCALE GENOMIC DNA]</scope>
    <source>
        <strain evidence="3">cv. Menghai</strain>
        <tissue evidence="2">Leaf</tissue>
    </source>
</reference>
<dbReference type="InterPro" id="IPR011676">
    <property type="entry name" value="DUF1618"/>
</dbReference>
<sequence>MYHFTTKTITLGGAKGTVGWVDLWRGILLCDLLDDDETPKKLREMPLPLPAKGNWRRYLHGNETVTTTIPSATPADDPDSYLEWVHRSRDPQPATRRLSSVHPGRWRISTWSMPIPVTSWDDWRPDCTADLHEFHLDNNPRQHCELLHKLMPGGGGGKDKEEAKAATSSLSLGCLRMCYPAISIDDDVVYLLCNAASSGARMGVMIGVDVKNKELQGVAKPDSKKNTLSSIRCYLATGISKHLNTTTDTRVGQVEEDADAAE</sequence>
<feature type="domain" description="DUF1618" evidence="1">
    <location>
        <begin position="20"/>
        <end position="190"/>
    </location>
</feature>
<dbReference type="PANTHER" id="PTHR33074:SF18">
    <property type="entry name" value="OS06G0718700 PROTEIN"/>
    <property type="match status" value="1"/>
</dbReference>
<dbReference type="EMBL" id="SPHZ02000008">
    <property type="protein sequence ID" value="KAF0902146.1"/>
    <property type="molecule type" value="Genomic_DNA"/>
</dbReference>
<comment type="caution">
    <text evidence="2">The sequence shown here is derived from an EMBL/GenBank/DDBJ whole genome shotgun (WGS) entry which is preliminary data.</text>
</comment>
<name>A0A6G1CPQ7_9ORYZ</name>
<evidence type="ECO:0000313" key="2">
    <source>
        <dbReference type="EMBL" id="KAF0902146.1"/>
    </source>
</evidence>
<proteinExistence type="predicted"/>
<dbReference type="Pfam" id="PF07762">
    <property type="entry name" value="DUF1618"/>
    <property type="match status" value="1"/>
</dbReference>
<evidence type="ECO:0000313" key="3">
    <source>
        <dbReference type="Proteomes" id="UP000479710"/>
    </source>
</evidence>
<dbReference type="AlphaFoldDB" id="A0A6G1CPQ7"/>
<dbReference type="Proteomes" id="UP000479710">
    <property type="component" value="Unassembled WGS sequence"/>
</dbReference>